<dbReference type="STRING" id="361077.A0A151Z332"/>
<gene>
    <name evidence="2" type="ORF">DLAC_11839</name>
</gene>
<protein>
    <submittedName>
        <fullName evidence="2">Uncharacterized protein</fullName>
    </submittedName>
</protein>
<dbReference type="Proteomes" id="UP000076078">
    <property type="component" value="Unassembled WGS sequence"/>
</dbReference>
<keyword evidence="3" id="KW-1185">Reference proteome</keyword>
<dbReference type="EMBL" id="LODT01000051">
    <property type="protein sequence ID" value="KYQ88359.1"/>
    <property type="molecule type" value="Genomic_DNA"/>
</dbReference>
<dbReference type="AlphaFoldDB" id="A0A151Z332"/>
<accession>A0A151Z332</accession>
<organism evidence="2 3">
    <name type="scientific">Tieghemostelium lacteum</name>
    <name type="common">Slime mold</name>
    <name type="synonym">Dictyostelium lacteum</name>
    <dbReference type="NCBI Taxonomy" id="361077"/>
    <lineage>
        <taxon>Eukaryota</taxon>
        <taxon>Amoebozoa</taxon>
        <taxon>Evosea</taxon>
        <taxon>Eumycetozoa</taxon>
        <taxon>Dictyostelia</taxon>
        <taxon>Dictyosteliales</taxon>
        <taxon>Raperosteliaceae</taxon>
        <taxon>Tieghemostelium</taxon>
    </lineage>
</organism>
<proteinExistence type="predicted"/>
<evidence type="ECO:0000256" key="1">
    <source>
        <dbReference type="SAM" id="MobiDB-lite"/>
    </source>
</evidence>
<dbReference type="InParanoid" id="A0A151Z332"/>
<evidence type="ECO:0000313" key="2">
    <source>
        <dbReference type="EMBL" id="KYQ88359.1"/>
    </source>
</evidence>
<evidence type="ECO:0000313" key="3">
    <source>
        <dbReference type="Proteomes" id="UP000076078"/>
    </source>
</evidence>
<comment type="caution">
    <text evidence="2">The sequence shown here is derived from an EMBL/GenBank/DDBJ whole genome shotgun (WGS) entry which is preliminary data.</text>
</comment>
<name>A0A151Z332_TIELA</name>
<feature type="region of interest" description="Disordered" evidence="1">
    <location>
        <begin position="1"/>
        <end position="20"/>
    </location>
</feature>
<reference evidence="2 3" key="1">
    <citation type="submission" date="2015-12" db="EMBL/GenBank/DDBJ databases">
        <title>Dictyostelia acquired genes for synthesis and detection of signals that induce cell-type specialization by lateral gene transfer from prokaryotes.</title>
        <authorList>
            <person name="Gloeckner G."/>
            <person name="Schaap P."/>
        </authorList>
    </citation>
    <scope>NUCLEOTIDE SEQUENCE [LARGE SCALE GENOMIC DNA]</scope>
    <source>
        <strain evidence="2 3">TK</strain>
    </source>
</reference>
<sequence length="79" mass="9096">MSKRTGVTKDSAVDAQTQLQAEREAVVPDEIFQLTSDEINKRAKLLENETKILRSEHISKHFDIDSLQKKLKRIMINCN</sequence>